<protein>
    <submittedName>
        <fullName evidence="10">Acyl-CoA dehydrogenase</fullName>
    </submittedName>
</protein>
<dbReference type="Pfam" id="PF02770">
    <property type="entry name" value="Acyl-CoA_dh_M"/>
    <property type="match status" value="1"/>
</dbReference>
<dbReference type="OrthoDB" id="9802447at2"/>
<evidence type="ECO:0000259" key="7">
    <source>
        <dbReference type="Pfam" id="PF00441"/>
    </source>
</evidence>
<comment type="caution">
    <text evidence="10">The sequence shown here is derived from an EMBL/GenBank/DDBJ whole genome shotgun (WGS) entry which is preliminary data.</text>
</comment>
<feature type="domain" description="Acyl-CoA dehydrogenase/oxidase C-terminal" evidence="7">
    <location>
        <begin position="265"/>
        <end position="405"/>
    </location>
</feature>
<accession>A0A177KZC6</accession>
<dbReference type="InterPro" id="IPR036250">
    <property type="entry name" value="AcylCo_DH-like_C"/>
</dbReference>
<keyword evidence="3 6" id="KW-0285">Flavoprotein</keyword>
<evidence type="ECO:0000313" key="11">
    <source>
        <dbReference type="Proteomes" id="UP000077271"/>
    </source>
</evidence>
<keyword evidence="4 6" id="KW-0274">FAD</keyword>
<reference evidence="10 11" key="1">
    <citation type="submission" date="2016-01" db="EMBL/GenBank/DDBJ databases">
        <title>Investigation of taxonomic status of Bacillus aminovorans.</title>
        <authorList>
            <person name="Verma A."/>
            <person name="Pal Y."/>
            <person name="Krishnamurthi S."/>
        </authorList>
    </citation>
    <scope>NUCLEOTIDE SEQUENCE [LARGE SCALE GENOMIC DNA]</scope>
    <source>
        <strain evidence="10 11">DSM 4337</strain>
    </source>
</reference>
<evidence type="ECO:0000259" key="8">
    <source>
        <dbReference type="Pfam" id="PF02770"/>
    </source>
</evidence>
<dbReference type="PIRSF" id="PIRSF016578">
    <property type="entry name" value="HsaA"/>
    <property type="match status" value="1"/>
</dbReference>
<evidence type="ECO:0000256" key="6">
    <source>
        <dbReference type="RuleBase" id="RU362125"/>
    </source>
</evidence>
<evidence type="ECO:0000256" key="3">
    <source>
        <dbReference type="ARBA" id="ARBA00022630"/>
    </source>
</evidence>
<organism evidence="10 11">
    <name type="scientific">Domibacillus aminovorans</name>
    <dbReference type="NCBI Taxonomy" id="29332"/>
    <lineage>
        <taxon>Bacteria</taxon>
        <taxon>Bacillati</taxon>
        <taxon>Bacillota</taxon>
        <taxon>Bacilli</taxon>
        <taxon>Bacillales</taxon>
        <taxon>Bacillaceae</taxon>
        <taxon>Domibacillus</taxon>
    </lineage>
</organism>
<dbReference type="AlphaFoldDB" id="A0A177KZC6"/>
<dbReference type="InterPro" id="IPR037069">
    <property type="entry name" value="AcylCoA_DH/ox_N_sf"/>
</dbReference>
<dbReference type="GO" id="GO:0050660">
    <property type="term" value="F:flavin adenine dinucleotide binding"/>
    <property type="evidence" value="ECO:0007669"/>
    <property type="project" value="InterPro"/>
</dbReference>
<dbReference type="GO" id="GO:0003995">
    <property type="term" value="F:acyl-CoA dehydrogenase activity"/>
    <property type="evidence" value="ECO:0007669"/>
    <property type="project" value="TreeGrafter"/>
</dbReference>
<dbReference type="InterPro" id="IPR009100">
    <property type="entry name" value="AcylCoA_DH/oxidase_NM_dom_sf"/>
</dbReference>
<gene>
    <name evidence="10" type="ORF">AWH48_18670</name>
</gene>
<dbReference type="SUPFAM" id="SSF56645">
    <property type="entry name" value="Acyl-CoA dehydrogenase NM domain-like"/>
    <property type="match status" value="1"/>
</dbReference>
<evidence type="ECO:0000313" key="10">
    <source>
        <dbReference type="EMBL" id="OAH58394.1"/>
    </source>
</evidence>
<dbReference type="Pfam" id="PF02771">
    <property type="entry name" value="Acyl-CoA_dh_N"/>
    <property type="match status" value="1"/>
</dbReference>
<dbReference type="InterPro" id="IPR013786">
    <property type="entry name" value="AcylCoA_DH/ox_N"/>
</dbReference>
<feature type="domain" description="Acyl-CoA dehydrogenase/oxidase N-terminal" evidence="9">
    <location>
        <begin position="32"/>
        <end position="139"/>
    </location>
</feature>
<evidence type="ECO:0000256" key="1">
    <source>
        <dbReference type="ARBA" id="ARBA00001974"/>
    </source>
</evidence>
<proteinExistence type="inferred from homology"/>
<dbReference type="PANTHER" id="PTHR43884:SF25">
    <property type="entry name" value="ACYL-COA DEHYDROGENASE YDBM-RELATED"/>
    <property type="match status" value="1"/>
</dbReference>
<feature type="domain" description="Acyl-CoA oxidase/dehydrogenase middle" evidence="8">
    <location>
        <begin position="142"/>
        <end position="236"/>
    </location>
</feature>
<name>A0A177KZC6_9BACI</name>
<dbReference type="EMBL" id="LQWZ01000010">
    <property type="protein sequence ID" value="OAH58394.1"/>
    <property type="molecule type" value="Genomic_DNA"/>
</dbReference>
<dbReference type="InterPro" id="IPR046373">
    <property type="entry name" value="Acyl-CoA_Oxase/DH_mid-dom_sf"/>
</dbReference>
<dbReference type="Pfam" id="PF00441">
    <property type="entry name" value="Acyl-CoA_dh_1"/>
    <property type="match status" value="1"/>
</dbReference>
<comment type="similarity">
    <text evidence="2 6">Belongs to the acyl-CoA dehydrogenase family.</text>
</comment>
<evidence type="ECO:0000259" key="9">
    <source>
        <dbReference type="Pfam" id="PF02771"/>
    </source>
</evidence>
<dbReference type="PANTHER" id="PTHR43884">
    <property type="entry name" value="ACYL-COA DEHYDROGENASE"/>
    <property type="match status" value="1"/>
</dbReference>
<evidence type="ECO:0000256" key="5">
    <source>
        <dbReference type="ARBA" id="ARBA00023002"/>
    </source>
</evidence>
<keyword evidence="5 6" id="KW-0560">Oxidoreductase</keyword>
<dbReference type="Gene3D" id="1.10.540.10">
    <property type="entry name" value="Acyl-CoA dehydrogenase/oxidase, N-terminal domain"/>
    <property type="match status" value="1"/>
</dbReference>
<dbReference type="Gene3D" id="2.40.110.10">
    <property type="entry name" value="Butyryl-CoA Dehydrogenase, subunit A, domain 2"/>
    <property type="match status" value="1"/>
</dbReference>
<dbReference type="Proteomes" id="UP000077271">
    <property type="component" value="Unassembled WGS sequence"/>
</dbReference>
<dbReference type="Gene3D" id="1.20.140.10">
    <property type="entry name" value="Butyryl-CoA Dehydrogenase, subunit A, domain 3"/>
    <property type="match status" value="1"/>
</dbReference>
<comment type="cofactor">
    <cofactor evidence="1 6">
        <name>FAD</name>
        <dbReference type="ChEBI" id="CHEBI:57692"/>
    </cofactor>
</comment>
<sequence length="412" mass="44608">MTVNNTTIDNTKVATEGVMQVPSWWTCPPGYEELQAKAHELGKNELLPRAAISDQESRYPRESLTKIAEAGFGAATLPTELGGVGKGLTGFAVLAESFAQYCASSTMCWVMHTAATQLMYVAGNEEQHKRFIPDVLKGKVGALAFSEPATGSHFWNVVSTAPRSGNGYLLNADKSFVTSAGEADWYIVATTYPESTNDDKLMFLVTDNNQEGITQYPYNAMGLRGNSSGPMKFRDVYVPAENRLGTEGGMNFHNDNTLDPLFLLGTAACWTGIAQGALNAAIDGAKKKVHADTGKSVAGYQVIRHELAKAQITIDSARAMLYRTAEGLDQAIANGTPLEKCLFPVWQLKTHAADIVIQVTNQALQVSGGRGYLTGQVEKFLRDGRAGAVMGPTNEILREWIGKSLIDVPWFE</sequence>
<dbReference type="SUPFAM" id="SSF47203">
    <property type="entry name" value="Acyl-CoA dehydrogenase C-terminal domain-like"/>
    <property type="match status" value="1"/>
</dbReference>
<evidence type="ECO:0000256" key="2">
    <source>
        <dbReference type="ARBA" id="ARBA00009347"/>
    </source>
</evidence>
<evidence type="ECO:0000256" key="4">
    <source>
        <dbReference type="ARBA" id="ARBA00022827"/>
    </source>
</evidence>
<dbReference type="InterPro" id="IPR006091">
    <property type="entry name" value="Acyl-CoA_Oxase/DH_mid-dom"/>
</dbReference>
<dbReference type="InterPro" id="IPR009075">
    <property type="entry name" value="AcylCo_DH/oxidase_C"/>
</dbReference>